<evidence type="ECO:0000256" key="5">
    <source>
        <dbReference type="ARBA" id="ARBA00023212"/>
    </source>
</evidence>
<evidence type="ECO:0000256" key="2">
    <source>
        <dbReference type="ARBA" id="ARBA00022490"/>
    </source>
</evidence>
<comment type="subcellular location">
    <subcellularLocation>
        <location evidence="1">Cytoplasm</location>
    </subcellularLocation>
</comment>
<comment type="caution">
    <text evidence="6">The sequence shown here is derived from an EMBL/GenBank/DDBJ whole genome shotgun (WGS) entry which is preliminary data.</text>
</comment>
<keyword evidence="7" id="KW-1185">Reference proteome</keyword>
<dbReference type="PANTHER" id="PTHR10709:SF19">
    <property type="entry name" value="ACTIN RELATED PROTEIN 2_3 COMPLEX SUBUNIT 1A"/>
    <property type="match status" value="1"/>
</dbReference>
<dbReference type="InterPro" id="IPR017383">
    <property type="entry name" value="ARPC1"/>
</dbReference>
<evidence type="ECO:0000256" key="1">
    <source>
        <dbReference type="ARBA" id="ARBA00004496"/>
    </source>
</evidence>
<feature type="non-terminal residue" evidence="6">
    <location>
        <position position="1"/>
    </location>
</feature>
<dbReference type="GO" id="GO:0005634">
    <property type="term" value="C:nucleus"/>
    <property type="evidence" value="ECO:0007669"/>
    <property type="project" value="UniProtKB-SubCell"/>
</dbReference>
<protein>
    <submittedName>
        <fullName evidence="6">Uncharacterized protein</fullName>
    </submittedName>
</protein>
<keyword evidence="2" id="KW-0963">Cytoplasm</keyword>
<dbReference type="InterPro" id="IPR015943">
    <property type="entry name" value="WD40/YVTN_repeat-like_dom_sf"/>
</dbReference>
<dbReference type="SUPFAM" id="SSF50978">
    <property type="entry name" value="WD40 repeat-like"/>
    <property type="match status" value="1"/>
</dbReference>
<dbReference type="InterPro" id="IPR036322">
    <property type="entry name" value="WD40_repeat_dom_sf"/>
</dbReference>
<keyword evidence="5" id="KW-0206">Cytoskeleton</keyword>
<evidence type="ECO:0000313" key="6">
    <source>
        <dbReference type="EMBL" id="OBS69332.1"/>
    </source>
</evidence>
<dbReference type="STRING" id="56216.A0A1A6GVH0"/>
<organism evidence="6 7">
    <name type="scientific">Neotoma lepida</name>
    <name type="common">Desert woodrat</name>
    <dbReference type="NCBI Taxonomy" id="56216"/>
    <lineage>
        <taxon>Eukaryota</taxon>
        <taxon>Metazoa</taxon>
        <taxon>Chordata</taxon>
        <taxon>Craniata</taxon>
        <taxon>Vertebrata</taxon>
        <taxon>Euteleostomi</taxon>
        <taxon>Mammalia</taxon>
        <taxon>Eutheria</taxon>
        <taxon>Euarchontoglires</taxon>
        <taxon>Glires</taxon>
        <taxon>Rodentia</taxon>
        <taxon>Myomorpha</taxon>
        <taxon>Muroidea</taxon>
        <taxon>Cricetidae</taxon>
        <taxon>Neotominae</taxon>
        <taxon>Neotoma</taxon>
    </lineage>
</organism>
<keyword evidence="3" id="KW-0853">WD repeat</keyword>
<gene>
    <name evidence="6" type="ORF">A6R68_02126</name>
</gene>
<dbReference type="GO" id="GO:0005885">
    <property type="term" value="C:Arp2/3 protein complex"/>
    <property type="evidence" value="ECO:0007669"/>
    <property type="project" value="InterPro"/>
</dbReference>
<evidence type="ECO:0000256" key="4">
    <source>
        <dbReference type="ARBA" id="ARBA00022737"/>
    </source>
</evidence>
<dbReference type="EMBL" id="LZPO01073138">
    <property type="protein sequence ID" value="OBS69332.1"/>
    <property type="molecule type" value="Genomic_DNA"/>
</dbReference>
<dbReference type="OrthoDB" id="406844at2759"/>
<dbReference type="PANTHER" id="PTHR10709">
    <property type="entry name" value="ACTIN-RELATED PROTEIN 2/3 COMPLEX SUBUNIT 1"/>
    <property type="match status" value="1"/>
</dbReference>
<dbReference type="GO" id="GO:0051015">
    <property type="term" value="F:actin filament binding"/>
    <property type="evidence" value="ECO:0007669"/>
    <property type="project" value="TreeGrafter"/>
</dbReference>
<dbReference type="GO" id="GO:0005737">
    <property type="term" value="C:cytoplasm"/>
    <property type="evidence" value="ECO:0007669"/>
    <property type="project" value="UniProtKB-SubCell"/>
</dbReference>
<dbReference type="AlphaFoldDB" id="A0A1A6GVH0"/>
<dbReference type="GO" id="GO:0034314">
    <property type="term" value="P:Arp2/3 complex-mediated actin nucleation"/>
    <property type="evidence" value="ECO:0007669"/>
    <property type="project" value="InterPro"/>
</dbReference>
<feature type="non-terminal residue" evidence="6">
    <location>
        <position position="166"/>
    </location>
</feature>
<evidence type="ECO:0000313" key="7">
    <source>
        <dbReference type="Proteomes" id="UP000092124"/>
    </source>
</evidence>
<sequence>YNSYVWSQKGDIWKPTLVSPRINHTATFVKRSPLENKFGVGSRAWLISVYYFEPENDWWVSKHIKKLICSMVLKFDWHPNNVLLAAGSYEKLASLPWGSKMPFAQLMSKFGGCDASCWSASLPNSVLAVGRDCCPMVFNYDSCGCLTFVSKLDIPKESIQCHMSTM</sequence>
<evidence type="ECO:0000256" key="3">
    <source>
        <dbReference type="ARBA" id="ARBA00022574"/>
    </source>
</evidence>
<dbReference type="Gene3D" id="2.130.10.10">
    <property type="entry name" value="YVTN repeat-like/Quinoprotein amine dehydrogenase"/>
    <property type="match status" value="2"/>
</dbReference>
<name>A0A1A6GVH0_NEOLE</name>
<keyword evidence="4" id="KW-0677">Repeat</keyword>
<dbReference type="Proteomes" id="UP000092124">
    <property type="component" value="Unassembled WGS sequence"/>
</dbReference>
<accession>A0A1A6GVH0</accession>
<reference evidence="6 7" key="1">
    <citation type="submission" date="2016-06" db="EMBL/GenBank/DDBJ databases">
        <title>The Draft Genome Sequence and Annotation of the Desert Woodrat Neotoma lepida.</title>
        <authorList>
            <person name="Campbell M."/>
            <person name="Oakeson K.F."/>
            <person name="Yandell M."/>
            <person name="Halpert J.R."/>
            <person name="Dearing D."/>
        </authorList>
    </citation>
    <scope>NUCLEOTIDE SEQUENCE [LARGE SCALE GENOMIC DNA]</scope>
    <source>
        <strain evidence="6">417</strain>
        <tissue evidence="6">Liver</tissue>
    </source>
</reference>
<proteinExistence type="predicted"/>